<comment type="caution">
    <text evidence="1">The sequence shown here is derived from an EMBL/GenBank/DDBJ whole genome shotgun (WGS) entry which is preliminary data.</text>
</comment>
<dbReference type="Gene3D" id="1.20.1280.50">
    <property type="match status" value="1"/>
</dbReference>
<gene>
    <name evidence="1" type="ORF">R3P38DRAFT_2494623</name>
</gene>
<dbReference type="Proteomes" id="UP001362999">
    <property type="component" value="Unassembled WGS sequence"/>
</dbReference>
<evidence type="ECO:0000313" key="2">
    <source>
        <dbReference type="Proteomes" id="UP001362999"/>
    </source>
</evidence>
<reference evidence="1 2" key="1">
    <citation type="journal article" date="2024" name="J Genomics">
        <title>Draft genome sequencing and assembly of Favolaschia claudopus CIRM-BRFM 2984 isolated from oak limbs.</title>
        <authorList>
            <person name="Navarro D."/>
            <person name="Drula E."/>
            <person name="Chaduli D."/>
            <person name="Cazenave R."/>
            <person name="Ahrendt S."/>
            <person name="Wang J."/>
            <person name="Lipzen A."/>
            <person name="Daum C."/>
            <person name="Barry K."/>
            <person name="Grigoriev I.V."/>
            <person name="Favel A."/>
            <person name="Rosso M.N."/>
            <person name="Martin F."/>
        </authorList>
    </citation>
    <scope>NUCLEOTIDE SEQUENCE [LARGE SCALE GENOMIC DNA]</scope>
    <source>
        <strain evidence="1 2">CIRM-BRFM 2984</strain>
    </source>
</reference>
<accession>A0AAW0EE11</accession>
<keyword evidence="2" id="KW-1185">Reference proteome</keyword>
<evidence type="ECO:0000313" key="1">
    <source>
        <dbReference type="EMBL" id="KAK7062453.1"/>
    </source>
</evidence>
<proteinExistence type="predicted"/>
<dbReference type="AlphaFoldDB" id="A0AAW0EE11"/>
<dbReference type="SUPFAM" id="SSF52047">
    <property type="entry name" value="RNI-like"/>
    <property type="match status" value="1"/>
</dbReference>
<sequence length="457" mass="52635">MISEPRQDASHISDSRIPREILSEIFRFTLSPGYTRKVNRRDTPIAPWRLGHVSRYWRDTAQTDPALWCEIVVDCRLQYVRHENEHCDDIMHRCRPSIEYPLDALQRQIHLSKQSSLSVNIHLAPTSPQELHHLKATFNLLLAQSRRWMRLTLEDEERGSHSDIFNLLSGACGHLDRFQYLCVEEWGTSQWSPELSNTFLVAPNLRQVSLHRHLRIDNHSSAPCIPWCQLTSLRINAAASFLQKMLKSSENLVDLALDSDDFTGGTETGHTCSPWVLPRLRRLSLHGEVFLVESLSAPTLEYLELNSHLKLLCPFIIRDLRELPAIVALLQSTPHLSHLELEYDDFGGRCFDRYTKLLEGLLRALTVIGDSTLCPKLSSFQFDTADMELEISNVLCTMLESRWSLPTHLRSLQHVLIPEMYTFDPNWDRLAALRADGMDIEELNSWDDYVSNSESEE</sequence>
<organism evidence="1 2">
    <name type="scientific">Favolaschia claudopus</name>
    <dbReference type="NCBI Taxonomy" id="2862362"/>
    <lineage>
        <taxon>Eukaryota</taxon>
        <taxon>Fungi</taxon>
        <taxon>Dikarya</taxon>
        <taxon>Basidiomycota</taxon>
        <taxon>Agaricomycotina</taxon>
        <taxon>Agaricomycetes</taxon>
        <taxon>Agaricomycetidae</taxon>
        <taxon>Agaricales</taxon>
        <taxon>Marasmiineae</taxon>
        <taxon>Mycenaceae</taxon>
        <taxon>Favolaschia</taxon>
    </lineage>
</organism>
<name>A0AAW0EE11_9AGAR</name>
<dbReference type="EMBL" id="JAWWNJ010000002">
    <property type="protein sequence ID" value="KAK7062453.1"/>
    <property type="molecule type" value="Genomic_DNA"/>
</dbReference>
<protein>
    <recommendedName>
        <fullName evidence="3">F-box domain-containing protein</fullName>
    </recommendedName>
</protein>
<evidence type="ECO:0008006" key="3">
    <source>
        <dbReference type="Google" id="ProtNLM"/>
    </source>
</evidence>